<evidence type="ECO:0000313" key="2">
    <source>
        <dbReference type="Proteomes" id="UP000294480"/>
    </source>
</evidence>
<comment type="caution">
    <text evidence="1">The sequence shown here is derived from an EMBL/GenBank/DDBJ whole genome shotgun (WGS) entry which is preliminary data.</text>
</comment>
<evidence type="ECO:0000313" key="1">
    <source>
        <dbReference type="EMBL" id="TDR32319.1"/>
    </source>
</evidence>
<reference evidence="1 2" key="1">
    <citation type="submission" date="2019-03" db="EMBL/GenBank/DDBJ databases">
        <title>Genomic Encyclopedia of Type Strains, Phase IV (KMG-IV): sequencing the most valuable type-strain genomes for metagenomic binning, comparative biology and taxonomic classification.</title>
        <authorList>
            <person name="Goeker M."/>
        </authorList>
    </citation>
    <scope>NUCLEOTIDE SEQUENCE [LARGE SCALE GENOMIC DNA]</scope>
    <source>
        <strain evidence="1 2">DSM 102852</strain>
    </source>
</reference>
<dbReference type="EMBL" id="SNZE01000004">
    <property type="protein sequence ID" value="TDR32319.1"/>
    <property type="molecule type" value="Genomic_DNA"/>
</dbReference>
<keyword evidence="2" id="KW-1185">Reference proteome</keyword>
<dbReference type="AlphaFoldDB" id="A0A4R6YA23"/>
<sequence length="228" mass="25594">MKTLIRLIRVLIVALVAFVAVYVLAVVTLSRIPVNRSLPDKQATEPLTTIYVRTNGVHTDILMPITTHLRDWREVIPAADVHNENGHLPYMSFGWGDKGFYLDTPTWADLKASTAFIAATGLGRTAMHIEATAQPQVSESVRMLNINDQQLQAIIQHIDQSFSYDSKGSVMRINTTALYNDHDAFYEAEGRYSIFTTCNEWTRRGLSNAHIKTAAFSPLQDGIMRFLP</sequence>
<dbReference type="Proteomes" id="UP000294480">
    <property type="component" value="Unassembled WGS sequence"/>
</dbReference>
<dbReference type="RefSeq" id="WP_133619187.1">
    <property type="nucleotide sequence ID" value="NZ_SNZE01000004.1"/>
</dbReference>
<dbReference type="NCBIfam" id="TIGR02117">
    <property type="entry name" value="chp_urease_rgn"/>
    <property type="match status" value="1"/>
</dbReference>
<name>A0A4R6YA23_9BURK</name>
<dbReference type="Pfam" id="PF09601">
    <property type="entry name" value="DUF2459"/>
    <property type="match status" value="1"/>
</dbReference>
<gene>
    <name evidence="1" type="ORF">DFR44_10433</name>
</gene>
<protein>
    <submittedName>
        <fullName evidence="1">Uncharacterized protein (TIGR02117 family)</fullName>
    </submittedName>
</protein>
<proteinExistence type="predicted"/>
<dbReference type="InterPro" id="IPR011727">
    <property type="entry name" value="CHP02117"/>
</dbReference>
<dbReference type="OrthoDB" id="211174at2"/>
<organism evidence="1 2">
    <name type="scientific">Hydromonas duriensis</name>
    <dbReference type="NCBI Taxonomy" id="1527608"/>
    <lineage>
        <taxon>Bacteria</taxon>
        <taxon>Pseudomonadati</taxon>
        <taxon>Pseudomonadota</taxon>
        <taxon>Betaproteobacteria</taxon>
        <taxon>Burkholderiales</taxon>
        <taxon>Burkholderiaceae</taxon>
        <taxon>Hydromonas</taxon>
    </lineage>
</organism>
<accession>A0A4R6YA23</accession>